<dbReference type="EMBL" id="DWWS01000050">
    <property type="protein sequence ID" value="HJC24912.1"/>
    <property type="molecule type" value="Genomic_DNA"/>
</dbReference>
<name>A0A9D2NIB8_9FIRM</name>
<organism evidence="2 3">
    <name type="scientific">Candidatus Eisenbergiella merdavium</name>
    <dbReference type="NCBI Taxonomy" id="2838551"/>
    <lineage>
        <taxon>Bacteria</taxon>
        <taxon>Bacillati</taxon>
        <taxon>Bacillota</taxon>
        <taxon>Clostridia</taxon>
        <taxon>Lachnospirales</taxon>
        <taxon>Lachnospiraceae</taxon>
        <taxon>Eisenbergiella</taxon>
    </lineage>
</organism>
<keyword evidence="1" id="KW-0812">Transmembrane</keyword>
<feature type="transmembrane region" description="Helical" evidence="1">
    <location>
        <begin position="7"/>
        <end position="32"/>
    </location>
</feature>
<keyword evidence="1" id="KW-1133">Transmembrane helix</keyword>
<dbReference type="SUPFAM" id="SSF52317">
    <property type="entry name" value="Class I glutamine amidotransferase-like"/>
    <property type="match status" value="1"/>
</dbReference>
<accession>A0A9D2NIB8</accession>
<dbReference type="AlphaFoldDB" id="A0A9D2NIB8"/>
<comment type="caution">
    <text evidence="2">The sequence shown here is derived from an EMBL/GenBank/DDBJ whole genome shotgun (WGS) entry which is preliminary data.</text>
</comment>
<proteinExistence type="predicted"/>
<protein>
    <submittedName>
        <fullName evidence="2">DUF2194 domain-containing protein</fullName>
    </submittedName>
</protein>
<reference evidence="2" key="2">
    <citation type="submission" date="2021-04" db="EMBL/GenBank/DDBJ databases">
        <authorList>
            <person name="Gilroy R."/>
        </authorList>
    </citation>
    <scope>NUCLEOTIDE SEQUENCE</scope>
    <source>
        <strain evidence="2">USAMLcec2-132</strain>
    </source>
</reference>
<dbReference type="InterPro" id="IPR029062">
    <property type="entry name" value="Class_I_gatase-like"/>
</dbReference>
<dbReference type="InterPro" id="IPR018695">
    <property type="entry name" value="DUF2194"/>
</dbReference>
<gene>
    <name evidence="2" type="ORF">H9761_14610</name>
</gene>
<dbReference type="CDD" id="cd10924">
    <property type="entry name" value="CE4_COG4878"/>
    <property type="match status" value="1"/>
</dbReference>
<evidence type="ECO:0000313" key="2">
    <source>
        <dbReference type="EMBL" id="HJC24912.1"/>
    </source>
</evidence>
<dbReference type="GO" id="GO:0005975">
    <property type="term" value="P:carbohydrate metabolic process"/>
    <property type="evidence" value="ECO:0007669"/>
    <property type="project" value="InterPro"/>
</dbReference>
<dbReference type="Proteomes" id="UP000823891">
    <property type="component" value="Unassembled WGS sequence"/>
</dbReference>
<evidence type="ECO:0000313" key="3">
    <source>
        <dbReference type="Proteomes" id="UP000823891"/>
    </source>
</evidence>
<sequence length="628" mass="70053">MKKGQQFHFFPVIIICAAFALLSVALIGQQYYGTSSADSRLSILPADSFQSVSPDTAEALGKESSLGTECLVLVNSTEENSVLAEADIRALFKQLKVNADFVDVSKETIPSFASYEKVVTALVEYGILGERAYDLMDWVFEGGGLMVYFPPQGDLFFRALGVQMGIQESGWSMYELTGIRFKSDLILGGQGKDFSIEESFESSLTLDLTSDCTVHIVSANERELPLLWERRHGEGKVVFMNFGIMGKSYRGLYAAAYSLLSDAFCWPVINASSFYIDDFPSPIPAGTSSYIERDYGISIADFYTGVWWPDLLELAEEYGIRYSGMIIESYSDQTEAPFDVNMNTQRFSYFGSSLLKNGGEIGLHGYNHIPLCFEGFAPEDTQTGIRETYEYDYWNTREDMSASIQELIRFTSELFSGASLQVYSPPANILSSEGRQLLTEDFPQIKAIAGVYSEGGLEYTQEFKVAEDGIIETPRVISGLVINSYMELSALSELNLHYVNSHYQTPDEVLNADPGAQDGWKSMKESFQEYLGWLYGAAADIRNLTASEMAGAVQRWYYLDVEQTVTEDEIILKLDHFQDEGFLFLRINERPPEDPETCITGGSLQDMGGGLYLVTATSDHIVIQRGRE</sequence>
<reference evidence="2" key="1">
    <citation type="journal article" date="2021" name="PeerJ">
        <title>Extensive microbial diversity within the chicken gut microbiome revealed by metagenomics and culture.</title>
        <authorList>
            <person name="Gilroy R."/>
            <person name="Ravi A."/>
            <person name="Getino M."/>
            <person name="Pursley I."/>
            <person name="Horton D.L."/>
            <person name="Alikhan N.F."/>
            <person name="Baker D."/>
            <person name="Gharbi K."/>
            <person name="Hall N."/>
            <person name="Watson M."/>
            <person name="Adriaenssens E.M."/>
            <person name="Foster-Nyarko E."/>
            <person name="Jarju S."/>
            <person name="Secka A."/>
            <person name="Antonio M."/>
            <person name="Oren A."/>
            <person name="Chaudhuri R.R."/>
            <person name="La Ragione R."/>
            <person name="Hildebrand F."/>
            <person name="Pallen M.J."/>
        </authorList>
    </citation>
    <scope>NUCLEOTIDE SEQUENCE</scope>
    <source>
        <strain evidence="2">USAMLcec2-132</strain>
    </source>
</reference>
<dbReference type="InterPro" id="IPR011330">
    <property type="entry name" value="Glyco_hydro/deAcase_b/a-brl"/>
</dbReference>
<keyword evidence="1" id="KW-0472">Membrane</keyword>
<dbReference type="SUPFAM" id="SSF88713">
    <property type="entry name" value="Glycoside hydrolase/deacetylase"/>
    <property type="match status" value="1"/>
</dbReference>
<evidence type="ECO:0000256" key="1">
    <source>
        <dbReference type="SAM" id="Phobius"/>
    </source>
</evidence>
<dbReference type="Pfam" id="PF09960">
    <property type="entry name" value="DUF2194"/>
    <property type="match status" value="2"/>
</dbReference>